<evidence type="ECO:0000313" key="10">
    <source>
        <dbReference type="EMBL" id="KAF1986846.1"/>
    </source>
</evidence>
<feature type="compositionally biased region" description="Basic and acidic residues" evidence="8">
    <location>
        <begin position="1013"/>
        <end position="1033"/>
    </location>
</feature>
<dbReference type="InterPro" id="IPR043129">
    <property type="entry name" value="ATPase_NBD"/>
</dbReference>
<dbReference type="SUPFAM" id="SSF100934">
    <property type="entry name" value="Heat shock protein 70kD (HSP70), C-terminal subdomain"/>
    <property type="match status" value="1"/>
</dbReference>
<feature type="region of interest" description="Disordered" evidence="8">
    <location>
        <begin position="797"/>
        <end position="865"/>
    </location>
</feature>
<protein>
    <submittedName>
        <fullName evidence="10">Actin-like ATPase domain-containing protein</fullName>
    </submittedName>
</protein>
<feature type="compositionally biased region" description="Low complexity" evidence="8">
    <location>
        <begin position="813"/>
        <end position="825"/>
    </location>
</feature>
<feature type="compositionally biased region" description="Polar residues" evidence="8">
    <location>
        <begin position="841"/>
        <end position="865"/>
    </location>
</feature>
<evidence type="ECO:0000256" key="3">
    <source>
        <dbReference type="ARBA" id="ARBA00022729"/>
    </source>
</evidence>
<feature type="signal peptide" evidence="9">
    <location>
        <begin position="1"/>
        <end position="31"/>
    </location>
</feature>
<dbReference type="Gene3D" id="3.90.640.10">
    <property type="entry name" value="Actin, Chain A, domain 4"/>
    <property type="match status" value="1"/>
</dbReference>
<keyword evidence="7" id="KW-0143">Chaperone</keyword>
<sequence>MLPPGRRRPSAISTLSLLALAFVLFSSTASAASAVLGVDLGTEYIKAALIKHGTFEIVLSKDSKRKEASAIAFKPARKGTETSGSFPERLYGGDALALAARFPGDVYPNLKPLLGLSYEGSPAVDEYKQRYPALGLTEVSGRGTVGFKSSSFSEDAEPFSVEELLAMELVNKKKDAELMAKSAVDNVVFTIPTFYTAAERRALELAAELAGLNVMSMISDGMAVGLNYATTKTFGSVNEGAKPEHHLIFDMGAGSTTATVMKFQGRTVKDVGRYNKTIQEIIVLGNAWDKSLGGDALNARIIDDMVSKFAESKEAQQQSITADAVKAHGRTAAKLWKDAERLRQVLSANTQTSAFFEGLYEDVDFKYKLTRTEFDEMNLDFANRLCGPVKQALETAKLSYSDLDSVILHGGATRTPFIQKALESLVGDPSKIRSNVNADEAAAFGSAFKGAGLSPAFKVKEIKDLDVGTYAAGIKHVVDGKGKQQKLFTPTSVIGAAKQVSFKDLEDFSFSLFQQVPRTDGSLVDQPVLKIDTKNLTESVSQLVDKKGCNREDVETKFSLRLSPINGLPQVVSGSVSCEVDEKKGGAFGWLGFGKKDKGDQEVLSDDDSAEASVEASSASSSSSDASSSKTSSSKGAEKSPAPPKKQIETINIAFTSTPEGLKAPPMGVLLKMKDRLKLFDKSDNDRRQRETYLNNLEAFTYRTRDLLEQDTFIAVSNFTDRASIFELLEITSAWLSGDGANAESKALKERFDELTGMVNPILKRREETASRPQKISELEEALGQTSSMIKLMREQIEETEAASSRAEKARSGEAAASSATPSPDAEADPLADMDQDEKPTTTTSASNPLGTLLTPYTQSELDSMTSTYDEVSAWLSEKIEEQKGRREDEDAAMGVKELEAKAEKLRLDVKELMNKKMQEMRWQSAREAREKASRTKAAKAAKKSKEAAEKKEKAEAEGSEEEESDGSSTVTLEAEGEEATPVAGKGDKAKAKKEKEAKGKKGKAKAKAKTRKEKEAKAKKEKGKKDKEKDEL</sequence>
<name>A0A6G1H0U7_9PEZI</name>
<dbReference type="GO" id="GO:0034663">
    <property type="term" value="C:endoplasmic reticulum chaperone complex"/>
    <property type="evidence" value="ECO:0007669"/>
    <property type="project" value="TreeGrafter"/>
</dbReference>
<dbReference type="EMBL" id="ML977155">
    <property type="protein sequence ID" value="KAF1986846.1"/>
    <property type="molecule type" value="Genomic_DNA"/>
</dbReference>
<feature type="compositionally biased region" description="Basic and acidic residues" evidence="8">
    <location>
        <begin position="764"/>
        <end position="778"/>
    </location>
</feature>
<dbReference type="PANTHER" id="PTHR45639">
    <property type="entry name" value="HSC70CB, ISOFORM G-RELATED"/>
    <property type="match status" value="1"/>
</dbReference>
<evidence type="ECO:0000256" key="6">
    <source>
        <dbReference type="ARBA" id="ARBA00022840"/>
    </source>
</evidence>
<dbReference type="GO" id="GO:0005524">
    <property type="term" value="F:ATP binding"/>
    <property type="evidence" value="ECO:0007669"/>
    <property type="project" value="UniProtKB-KW"/>
</dbReference>
<dbReference type="GO" id="GO:0140662">
    <property type="term" value="F:ATP-dependent protein folding chaperone"/>
    <property type="evidence" value="ECO:0007669"/>
    <property type="project" value="InterPro"/>
</dbReference>
<feature type="compositionally biased region" description="Basic and acidic residues" evidence="8">
    <location>
        <begin position="944"/>
        <end position="957"/>
    </location>
</feature>
<feature type="compositionally biased region" description="Acidic residues" evidence="8">
    <location>
        <begin position="826"/>
        <end position="836"/>
    </location>
</feature>
<dbReference type="GO" id="GO:0005788">
    <property type="term" value="C:endoplasmic reticulum lumen"/>
    <property type="evidence" value="ECO:0007669"/>
    <property type="project" value="UniProtKB-SubCell"/>
</dbReference>
<dbReference type="PRINTS" id="PR00301">
    <property type="entry name" value="HEATSHOCK70"/>
</dbReference>
<keyword evidence="5" id="KW-0256">Endoplasmic reticulum</keyword>
<dbReference type="SUPFAM" id="SSF53067">
    <property type="entry name" value="Actin-like ATPase domain"/>
    <property type="match status" value="2"/>
</dbReference>
<evidence type="ECO:0000256" key="2">
    <source>
        <dbReference type="ARBA" id="ARBA00007381"/>
    </source>
</evidence>
<evidence type="ECO:0000256" key="5">
    <source>
        <dbReference type="ARBA" id="ARBA00022824"/>
    </source>
</evidence>
<feature type="compositionally biased region" description="Basic and acidic residues" evidence="8">
    <location>
        <begin position="986"/>
        <end position="1000"/>
    </location>
</feature>
<feature type="region of interest" description="Disordered" evidence="8">
    <location>
        <begin position="600"/>
        <end position="649"/>
    </location>
</feature>
<dbReference type="Pfam" id="PF00012">
    <property type="entry name" value="HSP70"/>
    <property type="match status" value="1"/>
</dbReference>
<dbReference type="Gene3D" id="3.30.30.30">
    <property type="match status" value="1"/>
</dbReference>
<feature type="region of interest" description="Disordered" evidence="8">
    <location>
        <begin position="764"/>
        <end position="783"/>
    </location>
</feature>
<evidence type="ECO:0000256" key="4">
    <source>
        <dbReference type="ARBA" id="ARBA00022741"/>
    </source>
</evidence>
<dbReference type="FunFam" id="3.90.640.10:FF:000039">
    <property type="entry name" value="Hsp70 family chaperone Lhs1/Orp150"/>
    <property type="match status" value="1"/>
</dbReference>
<dbReference type="Proteomes" id="UP000800041">
    <property type="component" value="Unassembled WGS sequence"/>
</dbReference>
<feature type="chain" id="PRO_5026260229" evidence="9">
    <location>
        <begin position="32"/>
        <end position="1033"/>
    </location>
</feature>
<dbReference type="InterPro" id="IPR013126">
    <property type="entry name" value="Hsp_70_fam"/>
</dbReference>
<feature type="region of interest" description="Disordered" evidence="8">
    <location>
        <begin position="919"/>
        <end position="1033"/>
    </location>
</feature>
<evidence type="ECO:0000313" key="11">
    <source>
        <dbReference type="Proteomes" id="UP000800041"/>
    </source>
</evidence>
<feature type="compositionally biased region" description="Low complexity" evidence="8">
    <location>
        <begin position="611"/>
        <end position="635"/>
    </location>
</feature>
<dbReference type="GO" id="GO:0030968">
    <property type="term" value="P:endoplasmic reticulum unfolded protein response"/>
    <property type="evidence" value="ECO:0007669"/>
    <property type="project" value="TreeGrafter"/>
</dbReference>
<evidence type="ECO:0000256" key="9">
    <source>
        <dbReference type="SAM" id="SignalP"/>
    </source>
</evidence>
<keyword evidence="11" id="KW-1185">Reference proteome</keyword>
<dbReference type="CDD" id="cd10230">
    <property type="entry name" value="ASKHA_NBD_HSP70_HYOU1"/>
    <property type="match status" value="1"/>
</dbReference>
<dbReference type="InterPro" id="IPR029048">
    <property type="entry name" value="HSP70_C_sf"/>
</dbReference>
<keyword evidence="6" id="KW-0067">ATP-binding</keyword>
<keyword evidence="3 9" id="KW-0732">Signal</keyword>
<accession>A0A6G1H0U7</accession>
<dbReference type="AlphaFoldDB" id="A0A6G1H0U7"/>
<gene>
    <name evidence="10" type="ORF">K402DRAFT_463360</name>
</gene>
<evidence type="ECO:0000256" key="1">
    <source>
        <dbReference type="ARBA" id="ARBA00004319"/>
    </source>
</evidence>
<feature type="compositionally biased region" description="Basic residues" evidence="8">
    <location>
        <begin position="1001"/>
        <end position="1012"/>
    </location>
</feature>
<feature type="compositionally biased region" description="Basic and acidic residues" evidence="8">
    <location>
        <begin position="919"/>
        <end position="934"/>
    </location>
</feature>
<keyword evidence="4" id="KW-0547">Nucleotide-binding</keyword>
<organism evidence="10 11">
    <name type="scientific">Aulographum hederae CBS 113979</name>
    <dbReference type="NCBI Taxonomy" id="1176131"/>
    <lineage>
        <taxon>Eukaryota</taxon>
        <taxon>Fungi</taxon>
        <taxon>Dikarya</taxon>
        <taxon>Ascomycota</taxon>
        <taxon>Pezizomycotina</taxon>
        <taxon>Dothideomycetes</taxon>
        <taxon>Pleosporomycetidae</taxon>
        <taxon>Aulographales</taxon>
        <taxon>Aulographaceae</taxon>
    </lineage>
</organism>
<evidence type="ECO:0000256" key="8">
    <source>
        <dbReference type="SAM" id="MobiDB-lite"/>
    </source>
</evidence>
<dbReference type="PANTHER" id="PTHR45639:SF3">
    <property type="entry name" value="HYPOXIA UP-REGULATED PROTEIN 1"/>
    <property type="match status" value="1"/>
</dbReference>
<reference evidence="10" key="1">
    <citation type="journal article" date="2020" name="Stud. Mycol.">
        <title>101 Dothideomycetes genomes: a test case for predicting lifestyles and emergence of pathogens.</title>
        <authorList>
            <person name="Haridas S."/>
            <person name="Albert R."/>
            <person name="Binder M."/>
            <person name="Bloem J."/>
            <person name="Labutti K."/>
            <person name="Salamov A."/>
            <person name="Andreopoulos B."/>
            <person name="Baker S."/>
            <person name="Barry K."/>
            <person name="Bills G."/>
            <person name="Bluhm B."/>
            <person name="Cannon C."/>
            <person name="Castanera R."/>
            <person name="Culley D."/>
            <person name="Daum C."/>
            <person name="Ezra D."/>
            <person name="Gonzalez J."/>
            <person name="Henrissat B."/>
            <person name="Kuo A."/>
            <person name="Liang C."/>
            <person name="Lipzen A."/>
            <person name="Lutzoni F."/>
            <person name="Magnuson J."/>
            <person name="Mondo S."/>
            <person name="Nolan M."/>
            <person name="Ohm R."/>
            <person name="Pangilinan J."/>
            <person name="Park H.-J."/>
            <person name="Ramirez L."/>
            <person name="Alfaro M."/>
            <person name="Sun H."/>
            <person name="Tritt A."/>
            <person name="Yoshinaga Y."/>
            <person name="Zwiers L.-H."/>
            <person name="Turgeon B."/>
            <person name="Goodwin S."/>
            <person name="Spatafora J."/>
            <person name="Crous P."/>
            <person name="Grigoriev I."/>
        </authorList>
    </citation>
    <scope>NUCLEOTIDE SEQUENCE</scope>
    <source>
        <strain evidence="10">CBS 113979</strain>
    </source>
</reference>
<evidence type="ECO:0000256" key="7">
    <source>
        <dbReference type="ARBA" id="ARBA00023186"/>
    </source>
</evidence>
<proteinExistence type="inferred from homology"/>
<comment type="similarity">
    <text evidence="2">Belongs to the heat shock protein 70 family.</text>
</comment>
<dbReference type="Gene3D" id="3.30.420.40">
    <property type="match status" value="2"/>
</dbReference>
<dbReference type="OrthoDB" id="10262720at2759"/>
<comment type="subcellular location">
    <subcellularLocation>
        <location evidence="1">Endoplasmic reticulum lumen</location>
    </subcellularLocation>
</comment>
<dbReference type="FunFam" id="3.30.30.30:FF:000004">
    <property type="entry name" value="hypoxia up-regulated protein 1"/>
    <property type="match status" value="1"/>
</dbReference>
<dbReference type="Gene3D" id="1.20.1270.10">
    <property type="match status" value="1"/>
</dbReference>